<evidence type="ECO:0000256" key="6">
    <source>
        <dbReference type="ARBA" id="ARBA00022691"/>
    </source>
</evidence>
<evidence type="ECO:0000256" key="7">
    <source>
        <dbReference type="ARBA" id="ARBA00023242"/>
    </source>
</evidence>
<dbReference type="Proteomes" id="UP001230188">
    <property type="component" value="Unassembled WGS sequence"/>
</dbReference>
<feature type="compositionally biased region" description="Basic residues" evidence="9">
    <location>
        <begin position="1"/>
        <end position="11"/>
    </location>
</feature>
<keyword evidence="4 8" id="KW-0489">Methyltransferase</keyword>
<dbReference type="InterPro" id="IPR029063">
    <property type="entry name" value="SAM-dependent_MTases_sf"/>
</dbReference>
<keyword evidence="6 8" id="KW-0949">S-adenosyl-L-methionine</keyword>
<gene>
    <name evidence="10" type="ORF">CTAYLR_004392</name>
</gene>
<keyword evidence="3 8" id="KW-0698">rRNA processing</keyword>
<dbReference type="FunFam" id="3.40.50.150:FF:000068">
    <property type="entry name" value="Ribosomal RNA-processing protein 8"/>
    <property type="match status" value="1"/>
</dbReference>
<accession>A0AAD7UN57</accession>
<feature type="region of interest" description="Disordered" evidence="9">
    <location>
        <begin position="1"/>
        <end position="25"/>
    </location>
</feature>
<evidence type="ECO:0000256" key="5">
    <source>
        <dbReference type="ARBA" id="ARBA00022679"/>
    </source>
</evidence>
<feature type="compositionally biased region" description="Polar residues" evidence="9">
    <location>
        <begin position="12"/>
        <end position="22"/>
    </location>
</feature>
<evidence type="ECO:0000256" key="1">
    <source>
        <dbReference type="ARBA" id="ARBA00004604"/>
    </source>
</evidence>
<reference evidence="10" key="1">
    <citation type="submission" date="2023-01" db="EMBL/GenBank/DDBJ databases">
        <title>Metagenome sequencing of chrysophaentin producing Chrysophaeum taylorii.</title>
        <authorList>
            <person name="Davison J."/>
            <person name="Bewley C."/>
        </authorList>
    </citation>
    <scope>NUCLEOTIDE SEQUENCE</scope>
    <source>
        <strain evidence="10">NIES-1699</strain>
    </source>
</reference>
<evidence type="ECO:0000256" key="4">
    <source>
        <dbReference type="ARBA" id="ARBA00022603"/>
    </source>
</evidence>
<dbReference type="SUPFAM" id="SSF53335">
    <property type="entry name" value="S-adenosyl-L-methionine-dependent methyltransferases"/>
    <property type="match status" value="1"/>
</dbReference>
<keyword evidence="7 8" id="KW-0539">Nucleus</keyword>
<dbReference type="PANTHER" id="PTHR12787:SF0">
    <property type="entry name" value="RIBOSOMAL RNA-PROCESSING PROTEIN 8"/>
    <property type="match status" value="1"/>
</dbReference>
<sequence>MGKRNKTKSKNVSRSVTKQSMKGSVEALRRRLHGSQFRTLNEELYTRSGDENFARFSAEPSLATAYHRGFREQTARWPSNPLDAIIASLKKPSKKLVIADFGCGEARLAAEVGGRHDVHSFDLVATTPGIVACNMAHTPLDALSVDVAVFCLALMGPSYLDFLAEARRVLKPGGQLKIAEVRSRFDELAGGVDDFFQTLDALGFDRGAHDASNSHFLAFDFRKASRDPDMAKVRGIAFAFKPCLYKRR</sequence>
<evidence type="ECO:0000256" key="8">
    <source>
        <dbReference type="RuleBase" id="RU365074"/>
    </source>
</evidence>
<dbReference type="CDD" id="cd02440">
    <property type="entry name" value="AdoMet_MTases"/>
    <property type="match status" value="1"/>
</dbReference>
<dbReference type="Pfam" id="PF05148">
    <property type="entry name" value="Methyltransf_8"/>
    <property type="match status" value="1"/>
</dbReference>
<dbReference type="EMBL" id="JAQMWT010000059">
    <property type="protein sequence ID" value="KAJ8611953.1"/>
    <property type="molecule type" value="Genomic_DNA"/>
</dbReference>
<protein>
    <recommendedName>
        <fullName evidence="8">Ribosomal RNA-processing protein 8</fullName>
        <ecNumber evidence="8">2.1.1.-</ecNumber>
    </recommendedName>
</protein>
<name>A0AAD7UN57_9STRA</name>
<dbReference type="InterPro" id="IPR007823">
    <property type="entry name" value="RRP8"/>
</dbReference>
<proteinExistence type="inferred from homology"/>
<evidence type="ECO:0000313" key="10">
    <source>
        <dbReference type="EMBL" id="KAJ8611953.1"/>
    </source>
</evidence>
<dbReference type="Gene3D" id="1.10.10.2150">
    <property type="entry name" value="Ribosomal RNA-processing protein 8, N-terminal domain"/>
    <property type="match status" value="1"/>
</dbReference>
<comment type="function">
    <text evidence="8">Probable methyltransferase required to silence rDNA.</text>
</comment>
<keyword evidence="11" id="KW-1185">Reference proteome</keyword>
<comment type="caution">
    <text evidence="10">The sequence shown here is derived from an EMBL/GenBank/DDBJ whole genome shotgun (WGS) entry which is preliminary data.</text>
</comment>
<evidence type="ECO:0000313" key="11">
    <source>
        <dbReference type="Proteomes" id="UP001230188"/>
    </source>
</evidence>
<evidence type="ECO:0000256" key="9">
    <source>
        <dbReference type="SAM" id="MobiDB-lite"/>
    </source>
</evidence>
<dbReference type="GO" id="GO:0008168">
    <property type="term" value="F:methyltransferase activity"/>
    <property type="evidence" value="ECO:0007669"/>
    <property type="project" value="UniProtKB-KW"/>
</dbReference>
<dbReference type="GO" id="GO:0006364">
    <property type="term" value="P:rRNA processing"/>
    <property type="evidence" value="ECO:0007669"/>
    <property type="project" value="UniProtKB-UniRule"/>
</dbReference>
<dbReference type="InterPro" id="IPR042036">
    <property type="entry name" value="RRP8_N"/>
</dbReference>
<evidence type="ECO:0000256" key="2">
    <source>
        <dbReference type="ARBA" id="ARBA00006301"/>
    </source>
</evidence>
<comment type="subcellular location">
    <subcellularLocation>
        <location evidence="1 8">Nucleus</location>
        <location evidence="1 8">Nucleolus</location>
    </subcellularLocation>
</comment>
<dbReference type="GO" id="GO:0032259">
    <property type="term" value="P:methylation"/>
    <property type="evidence" value="ECO:0007669"/>
    <property type="project" value="UniProtKB-KW"/>
</dbReference>
<dbReference type="EC" id="2.1.1.-" evidence="8"/>
<dbReference type="PANTHER" id="PTHR12787">
    <property type="entry name" value="RIBOSOMAL RNA-PROCESSING PROTEIN 8"/>
    <property type="match status" value="1"/>
</dbReference>
<organism evidence="10 11">
    <name type="scientific">Chrysophaeum taylorii</name>
    <dbReference type="NCBI Taxonomy" id="2483200"/>
    <lineage>
        <taxon>Eukaryota</taxon>
        <taxon>Sar</taxon>
        <taxon>Stramenopiles</taxon>
        <taxon>Ochrophyta</taxon>
        <taxon>Pelagophyceae</taxon>
        <taxon>Pelagomonadales</taxon>
        <taxon>Pelagomonadaceae</taxon>
        <taxon>Chrysophaeum</taxon>
    </lineage>
</organism>
<dbReference type="GO" id="GO:0005730">
    <property type="term" value="C:nucleolus"/>
    <property type="evidence" value="ECO:0007669"/>
    <property type="project" value="UniProtKB-SubCell"/>
</dbReference>
<comment type="similarity">
    <text evidence="2 8">Belongs to the methyltransferase superfamily. RRP8 family.</text>
</comment>
<dbReference type="Gene3D" id="3.40.50.150">
    <property type="entry name" value="Vaccinia Virus protein VP39"/>
    <property type="match status" value="1"/>
</dbReference>
<evidence type="ECO:0000256" key="3">
    <source>
        <dbReference type="ARBA" id="ARBA00022552"/>
    </source>
</evidence>
<dbReference type="AlphaFoldDB" id="A0AAD7UN57"/>
<keyword evidence="5 8" id="KW-0808">Transferase</keyword>